<reference evidence="1" key="2">
    <citation type="journal article" date="2015" name="Fish Shellfish Immunol.">
        <title>Early steps in the European eel (Anguilla anguilla)-Vibrio vulnificus interaction in the gills: Role of the RtxA13 toxin.</title>
        <authorList>
            <person name="Callol A."/>
            <person name="Pajuelo D."/>
            <person name="Ebbesson L."/>
            <person name="Teles M."/>
            <person name="MacKenzie S."/>
            <person name="Amaro C."/>
        </authorList>
    </citation>
    <scope>NUCLEOTIDE SEQUENCE</scope>
</reference>
<evidence type="ECO:0000313" key="1">
    <source>
        <dbReference type="EMBL" id="JAH19730.1"/>
    </source>
</evidence>
<proteinExistence type="predicted"/>
<dbReference type="EMBL" id="GBXM01088847">
    <property type="protein sequence ID" value="JAH19730.1"/>
    <property type="molecule type" value="Transcribed_RNA"/>
</dbReference>
<organism evidence="1">
    <name type="scientific">Anguilla anguilla</name>
    <name type="common">European freshwater eel</name>
    <name type="synonym">Muraena anguilla</name>
    <dbReference type="NCBI Taxonomy" id="7936"/>
    <lineage>
        <taxon>Eukaryota</taxon>
        <taxon>Metazoa</taxon>
        <taxon>Chordata</taxon>
        <taxon>Craniata</taxon>
        <taxon>Vertebrata</taxon>
        <taxon>Euteleostomi</taxon>
        <taxon>Actinopterygii</taxon>
        <taxon>Neopterygii</taxon>
        <taxon>Teleostei</taxon>
        <taxon>Anguilliformes</taxon>
        <taxon>Anguillidae</taxon>
        <taxon>Anguilla</taxon>
    </lineage>
</organism>
<reference evidence="1" key="1">
    <citation type="submission" date="2014-11" db="EMBL/GenBank/DDBJ databases">
        <authorList>
            <person name="Amaro Gonzalez C."/>
        </authorList>
    </citation>
    <scope>NUCLEOTIDE SEQUENCE</scope>
</reference>
<protein>
    <submittedName>
        <fullName evidence="1">Uncharacterized protein</fullName>
    </submittedName>
</protein>
<name>A0A0E9QU02_ANGAN</name>
<accession>A0A0E9QU02</accession>
<sequence length="14" mass="1529">MACNLVSLSDIIFC</sequence>